<evidence type="ECO:0000256" key="4">
    <source>
        <dbReference type="ARBA" id="ARBA00022827"/>
    </source>
</evidence>
<dbReference type="RefSeq" id="WP_065480034.1">
    <property type="nucleotide sequence ID" value="NZ_MBEE01000079.1"/>
</dbReference>
<dbReference type="InterPro" id="IPR009075">
    <property type="entry name" value="AcylCo_DH/oxidase_C"/>
</dbReference>
<evidence type="ECO:0000256" key="2">
    <source>
        <dbReference type="ARBA" id="ARBA00009347"/>
    </source>
</evidence>
<dbReference type="SUPFAM" id="SSF47203">
    <property type="entry name" value="Acyl-CoA dehydrogenase C-terminal domain-like"/>
    <property type="match status" value="1"/>
</dbReference>
<dbReference type="PANTHER" id="PTHR43292:SF3">
    <property type="entry name" value="ACYL-COA DEHYDROGENASE FADE29"/>
    <property type="match status" value="1"/>
</dbReference>
<organism evidence="9 10">
    <name type="scientific">Mycobacterium malmoense</name>
    <dbReference type="NCBI Taxonomy" id="1780"/>
    <lineage>
        <taxon>Bacteria</taxon>
        <taxon>Bacillati</taxon>
        <taxon>Actinomycetota</taxon>
        <taxon>Actinomycetes</taxon>
        <taxon>Mycobacteriales</taxon>
        <taxon>Mycobacteriaceae</taxon>
        <taxon>Mycobacterium</taxon>
    </lineage>
</organism>
<feature type="domain" description="Acyl-CoA dehydrogenase/oxidase C-terminal" evidence="7">
    <location>
        <begin position="220"/>
        <end position="360"/>
    </location>
</feature>
<evidence type="ECO:0000256" key="5">
    <source>
        <dbReference type="ARBA" id="ARBA00023002"/>
    </source>
</evidence>
<proteinExistence type="inferred from homology"/>
<keyword evidence="4 6" id="KW-0274">FAD</keyword>
<dbReference type="Gene3D" id="2.40.110.10">
    <property type="entry name" value="Butyryl-CoA Dehydrogenase, subunit A, domain 2"/>
    <property type="match status" value="1"/>
</dbReference>
<feature type="domain" description="Acyl-CoA oxidase/dehydrogenase middle" evidence="8">
    <location>
        <begin position="117"/>
        <end position="208"/>
    </location>
</feature>
<protein>
    <submittedName>
        <fullName evidence="9">Acyl-CoA dehydrogenase</fullName>
    </submittedName>
</protein>
<dbReference type="InterPro" id="IPR036250">
    <property type="entry name" value="AcylCo_DH-like_C"/>
</dbReference>
<dbReference type="Pfam" id="PF00441">
    <property type="entry name" value="Acyl-CoA_dh_1"/>
    <property type="match status" value="1"/>
</dbReference>
<evidence type="ECO:0000259" key="7">
    <source>
        <dbReference type="Pfam" id="PF00441"/>
    </source>
</evidence>
<gene>
    <name evidence="9" type="ORF">A5677_01505</name>
</gene>
<dbReference type="InterPro" id="IPR037069">
    <property type="entry name" value="AcylCoA_DH/ox_N_sf"/>
</dbReference>
<evidence type="ECO:0000259" key="8">
    <source>
        <dbReference type="Pfam" id="PF02770"/>
    </source>
</evidence>
<keyword evidence="5 6" id="KW-0560">Oxidoreductase</keyword>
<dbReference type="AlphaFoldDB" id="A0A1B9DAK6"/>
<dbReference type="PANTHER" id="PTHR43292">
    <property type="entry name" value="ACYL-COA DEHYDROGENASE"/>
    <property type="match status" value="1"/>
</dbReference>
<dbReference type="GO" id="GO:0005886">
    <property type="term" value="C:plasma membrane"/>
    <property type="evidence" value="ECO:0007669"/>
    <property type="project" value="TreeGrafter"/>
</dbReference>
<evidence type="ECO:0000313" key="9">
    <source>
        <dbReference type="EMBL" id="OCB57783.1"/>
    </source>
</evidence>
<dbReference type="Gene3D" id="1.10.540.10">
    <property type="entry name" value="Acyl-CoA dehydrogenase/oxidase, N-terminal domain"/>
    <property type="match status" value="1"/>
</dbReference>
<dbReference type="SUPFAM" id="SSF56645">
    <property type="entry name" value="Acyl-CoA dehydrogenase NM domain-like"/>
    <property type="match status" value="1"/>
</dbReference>
<accession>A0A1B9DAK6</accession>
<keyword evidence="3 6" id="KW-0285">Flavoprotein</keyword>
<dbReference type="GO" id="GO:0016627">
    <property type="term" value="F:oxidoreductase activity, acting on the CH-CH group of donors"/>
    <property type="evidence" value="ECO:0007669"/>
    <property type="project" value="InterPro"/>
</dbReference>
<reference evidence="9 10" key="1">
    <citation type="submission" date="2016-06" db="EMBL/GenBank/DDBJ databases">
        <authorList>
            <person name="Kjaerup R.B."/>
            <person name="Dalgaard T.S."/>
            <person name="Juul-Madsen H.R."/>
        </authorList>
    </citation>
    <scope>NUCLEOTIDE SEQUENCE [LARGE SCALE GENOMIC DNA]</scope>
    <source>
        <strain evidence="9 10">E3012</strain>
    </source>
</reference>
<dbReference type="InterPro" id="IPR052161">
    <property type="entry name" value="Mycobact_Acyl-CoA_DH"/>
</dbReference>
<dbReference type="Gene3D" id="1.20.140.10">
    <property type="entry name" value="Butyryl-CoA Dehydrogenase, subunit A, domain 3"/>
    <property type="match status" value="1"/>
</dbReference>
<dbReference type="FunFam" id="2.40.110.10:FF:000011">
    <property type="entry name" value="Acyl-CoA dehydrogenase FadE34"/>
    <property type="match status" value="1"/>
</dbReference>
<comment type="similarity">
    <text evidence="2 6">Belongs to the acyl-CoA dehydrogenase family.</text>
</comment>
<evidence type="ECO:0000313" key="10">
    <source>
        <dbReference type="Proteomes" id="UP000092683"/>
    </source>
</evidence>
<evidence type="ECO:0000256" key="1">
    <source>
        <dbReference type="ARBA" id="ARBA00001974"/>
    </source>
</evidence>
<dbReference type="Proteomes" id="UP000092683">
    <property type="component" value="Unassembled WGS sequence"/>
</dbReference>
<dbReference type="GO" id="GO:0050660">
    <property type="term" value="F:flavin adenine dinucleotide binding"/>
    <property type="evidence" value="ECO:0007669"/>
    <property type="project" value="InterPro"/>
</dbReference>
<dbReference type="InterPro" id="IPR009100">
    <property type="entry name" value="AcylCoA_DH/oxidase_NM_dom_sf"/>
</dbReference>
<dbReference type="Pfam" id="PF02770">
    <property type="entry name" value="Acyl-CoA_dh_M"/>
    <property type="match status" value="1"/>
</dbReference>
<evidence type="ECO:0000256" key="6">
    <source>
        <dbReference type="RuleBase" id="RU362125"/>
    </source>
</evidence>
<evidence type="ECO:0000256" key="3">
    <source>
        <dbReference type="ARBA" id="ARBA00022630"/>
    </source>
</evidence>
<dbReference type="InterPro" id="IPR046373">
    <property type="entry name" value="Acyl-CoA_Oxase/DH_mid-dom_sf"/>
</dbReference>
<dbReference type="EMBL" id="MBEE01000079">
    <property type="protein sequence ID" value="OCB57783.1"/>
    <property type="molecule type" value="Genomic_DNA"/>
</dbReference>
<dbReference type="OrthoDB" id="3778631at2"/>
<comment type="caution">
    <text evidence="9">The sequence shown here is derived from an EMBL/GenBank/DDBJ whole genome shotgun (WGS) entry which is preliminary data.</text>
</comment>
<sequence length="365" mass="40734">MNVEEFRAGLRSWLDDNDLTPGPDHSLQGHMRQFARVSRALYDADWMRYGWPTEVGGLGGPAVLRAIVGEAVVGRRLAEPGPYSMLEVLAPTMIDYAPAGLAAEMVPRLLRGEEQWCQGFSEPGSGSDLASLTTRATQRGDDWIVNGQKVWTSFAQFSTRCVLLTRTAPGHDGITAFFVDLDTPGITIRPLRTMHGVDEFCEVYYDDVVIPGNRMLGRPGDGWRLAMDLLPYERSTCFWQRIAYLYSRFDELIVQASDAGETDESALGAAYLALHTLRCRSRDTQHRLRDGARLGPDTSIDKVLLAGAEQRLYDTVRDLLPGTLELDDTPWRAEYLYSRAATIYGGTAEIQRNIIARRLLDLGKE</sequence>
<dbReference type="InterPro" id="IPR006091">
    <property type="entry name" value="Acyl-CoA_Oxase/DH_mid-dom"/>
</dbReference>
<comment type="cofactor">
    <cofactor evidence="1 6">
        <name>FAD</name>
        <dbReference type="ChEBI" id="CHEBI:57692"/>
    </cofactor>
</comment>
<name>A0A1B9DAK6_MYCMA</name>